<dbReference type="Proteomes" id="UP000051660">
    <property type="component" value="Unassembled WGS sequence"/>
</dbReference>
<protein>
    <submittedName>
        <fullName evidence="2">Uncharacterized protein</fullName>
    </submittedName>
</protein>
<dbReference type="OrthoDB" id="7874543at2"/>
<feature type="chain" id="PRO_5006444371" evidence="1">
    <location>
        <begin position="22"/>
        <end position="228"/>
    </location>
</feature>
<keyword evidence="1" id="KW-0732">Signal</keyword>
<organism evidence="2 3">
    <name type="scientific">Bradyrhizobium lablabi</name>
    <dbReference type="NCBI Taxonomy" id="722472"/>
    <lineage>
        <taxon>Bacteria</taxon>
        <taxon>Pseudomonadati</taxon>
        <taxon>Pseudomonadota</taxon>
        <taxon>Alphaproteobacteria</taxon>
        <taxon>Hyphomicrobiales</taxon>
        <taxon>Nitrobacteraceae</taxon>
        <taxon>Bradyrhizobium</taxon>
    </lineage>
</organism>
<dbReference type="AlphaFoldDB" id="A0A0R3MPT7"/>
<evidence type="ECO:0000256" key="1">
    <source>
        <dbReference type="SAM" id="SignalP"/>
    </source>
</evidence>
<sequence length="228" mass="24042">MHTARILGLVAVLASSTSALAEGQDALGTVDKLREKGYSVTSVTLIFGQLLKMSYPRGFVPVFITTKADYYIQESVPTGESINGWTQMITVTGRKDLATKPDATAKAFLNALAGGFKVACPGSYSVTLLSENKLGGYDAAVAVVSCGVSPTTAGKTSETALIAVIKGQTDVYTVQWAERAAPSNTPMQIDVGKWQDRFKTLNPIKLCPIVPGEKAPYPSCIGGEKSAT</sequence>
<evidence type="ECO:0000313" key="3">
    <source>
        <dbReference type="Proteomes" id="UP000051660"/>
    </source>
</evidence>
<proteinExistence type="predicted"/>
<comment type="caution">
    <text evidence="2">The sequence shown here is derived from an EMBL/GenBank/DDBJ whole genome shotgun (WGS) entry which is preliminary data.</text>
</comment>
<dbReference type="EMBL" id="LLYB01000076">
    <property type="protein sequence ID" value="KRR22210.1"/>
    <property type="molecule type" value="Genomic_DNA"/>
</dbReference>
<accession>A0A0R3MPT7</accession>
<evidence type="ECO:0000313" key="2">
    <source>
        <dbReference type="EMBL" id="KRR22210.1"/>
    </source>
</evidence>
<reference evidence="2 3" key="1">
    <citation type="submission" date="2014-03" db="EMBL/GenBank/DDBJ databases">
        <title>Bradyrhizobium valentinum sp. nov., isolated from effective nodules of Lupinus mariae-josephae, a lupine endemic of basic-lime soils in Eastern Spain.</title>
        <authorList>
            <person name="Duran D."/>
            <person name="Rey L."/>
            <person name="Navarro A."/>
            <person name="Busquets A."/>
            <person name="Imperial J."/>
            <person name="Ruiz-Argueso T."/>
        </authorList>
    </citation>
    <scope>NUCLEOTIDE SEQUENCE [LARGE SCALE GENOMIC DNA]</scope>
    <source>
        <strain evidence="2 3">CCBAU 23086</strain>
    </source>
</reference>
<name>A0A0R3MPT7_9BRAD</name>
<dbReference type="RefSeq" id="WP_057859619.1">
    <property type="nucleotide sequence ID" value="NZ_LLYB01000076.1"/>
</dbReference>
<feature type="signal peptide" evidence="1">
    <location>
        <begin position="1"/>
        <end position="21"/>
    </location>
</feature>
<gene>
    <name evidence="2" type="ORF">CQ14_36530</name>
</gene>